<name>A0A550CGP9_9AGAR</name>
<feature type="compositionally biased region" description="Low complexity" evidence="2">
    <location>
        <begin position="564"/>
        <end position="577"/>
    </location>
</feature>
<dbReference type="GO" id="GO:0005634">
    <property type="term" value="C:nucleus"/>
    <property type="evidence" value="ECO:0007669"/>
    <property type="project" value="TreeGrafter"/>
</dbReference>
<dbReference type="PROSITE" id="PS50048">
    <property type="entry name" value="ZN2_CY6_FUNGAL_2"/>
    <property type="match status" value="1"/>
</dbReference>
<dbReference type="AlphaFoldDB" id="A0A550CGP9"/>
<feature type="compositionally biased region" description="Low complexity" evidence="2">
    <location>
        <begin position="628"/>
        <end position="653"/>
    </location>
</feature>
<feature type="region of interest" description="Disordered" evidence="2">
    <location>
        <begin position="601"/>
        <end position="707"/>
    </location>
</feature>
<dbReference type="SMART" id="SM00066">
    <property type="entry name" value="GAL4"/>
    <property type="match status" value="1"/>
</dbReference>
<feature type="compositionally biased region" description="Pro residues" evidence="2">
    <location>
        <begin position="75"/>
        <end position="85"/>
    </location>
</feature>
<feature type="compositionally biased region" description="Low complexity" evidence="2">
    <location>
        <begin position="63"/>
        <end position="74"/>
    </location>
</feature>
<dbReference type="Gene3D" id="4.10.240.10">
    <property type="entry name" value="Zn(2)-C6 fungal-type DNA-binding domain"/>
    <property type="match status" value="1"/>
</dbReference>
<evidence type="ECO:0000313" key="4">
    <source>
        <dbReference type="EMBL" id="TRM63963.1"/>
    </source>
</evidence>
<comment type="caution">
    <text evidence="4">The sequence shown here is derived from an EMBL/GenBank/DDBJ whole genome shotgun (WGS) entry which is preliminary data.</text>
</comment>
<protein>
    <recommendedName>
        <fullName evidence="3">Zn(2)-C6 fungal-type domain-containing protein</fullName>
    </recommendedName>
</protein>
<dbReference type="OrthoDB" id="2534600at2759"/>
<evidence type="ECO:0000313" key="5">
    <source>
        <dbReference type="Proteomes" id="UP000320762"/>
    </source>
</evidence>
<dbReference type="SUPFAM" id="SSF57701">
    <property type="entry name" value="Zn2/Cys6 DNA-binding domain"/>
    <property type="match status" value="1"/>
</dbReference>
<dbReference type="GO" id="GO:0008270">
    <property type="term" value="F:zinc ion binding"/>
    <property type="evidence" value="ECO:0007669"/>
    <property type="project" value="InterPro"/>
</dbReference>
<dbReference type="InterPro" id="IPR050797">
    <property type="entry name" value="Carb_Metab_Trans_Reg"/>
</dbReference>
<dbReference type="GO" id="GO:0000981">
    <property type="term" value="F:DNA-binding transcription factor activity, RNA polymerase II-specific"/>
    <property type="evidence" value="ECO:0007669"/>
    <property type="project" value="InterPro"/>
</dbReference>
<dbReference type="GO" id="GO:0001080">
    <property type="term" value="P:nitrogen catabolite activation of transcription from RNA polymerase II promoter"/>
    <property type="evidence" value="ECO:0007669"/>
    <property type="project" value="TreeGrafter"/>
</dbReference>
<feature type="region of interest" description="Disordered" evidence="2">
    <location>
        <begin position="554"/>
        <end position="578"/>
    </location>
</feature>
<keyword evidence="5" id="KW-1185">Reference proteome</keyword>
<dbReference type="CDD" id="cd00067">
    <property type="entry name" value="GAL4"/>
    <property type="match status" value="1"/>
</dbReference>
<dbReference type="PANTHER" id="PTHR31668:SF4">
    <property type="entry name" value="TRANSCRIPTIONAL ACTIVATOR PROTEIN DAL81"/>
    <property type="match status" value="1"/>
</dbReference>
<reference evidence="4 5" key="1">
    <citation type="journal article" date="2019" name="New Phytol.">
        <title>Comparative genomics reveals unique wood-decay strategies and fruiting body development in the Schizophyllaceae.</title>
        <authorList>
            <person name="Almasi E."/>
            <person name="Sahu N."/>
            <person name="Krizsan K."/>
            <person name="Balint B."/>
            <person name="Kovacs G.M."/>
            <person name="Kiss B."/>
            <person name="Cseklye J."/>
            <person name="Drula E."/>
            <person name="Henrissat B."/>
            <person name="Nagy I."/>
            <person name="Chovatia M."/>
            <person name="Adam C."/>
            <person name="LaButti K."/>
            <person name="Lipzen A."/>
            <person name="Riley R."/>
            <person name="Grigoriev I.V."/>
            <person name="Nagy L.G."/>
        </authorList>
    </citation>
    <scope>NUCLEOTIDE SEQUENCE [LARGE SCALE GENOMIC DNA]</scope>
    <source>
        <strain evidence="4 5">NL-1724</strain>
    </source>
</reference>
<dbReference type="PROSITE" id="PS00463">
    <property type="entry name" value="ZN2_CY6_FUNGAL_1"/>
    <property type="match status" value="1"/>
</dbReference>
<evidence type="ECO:0000256" key="2">
    <source>
        <dbReference type="SAM" id="MobiDB-lite"/>
    </source>
</evidence>
<evidence type="ECO:0000259" key="3">
    <source>
        <dbReference type="PROSITE" id="PS50048"/>
    </source>
</evidence>
<keyword evidence="1" id="KW-0539">Nucleus</keyword>
<organism evidence="4 5">
    <name type="scientific">Schizophyllum amplum</name>
    <dbReference type="NCBI Taxonomy" id="97359"/>
    <lineage>
        <taxon>Eukaryota</taxon>
        <taxon>Fungi</taxon>
        <taxon>Dikarya</taxon>
        <taxon>Basidiomycota</taxon>
        <taxon>Agaricomycotina</taxon>
        <taxon>Agaricomycetes</taxon>
        <taxon>Agaricomycetidae</taxon>
        <taxon>Agaricales</taxon>
        <taxon>Schizophyllaceae</taxon>
        <taxon>Schizophyllum</taxon>
    </lineage>
</organism>
<accession>A0A550CGP9</accession>
<gene>
    <name evidence="4" type="ORF">BD626DRAFT_493337</name>
</gene>
<dbReference type="EMBL" id="VDMD01000008">
    <property type="protein sequence ID" value="TRM63963.1"/>
    <property type="molecule type" value="Genomic_DNA"/>
</dbReference>
<evidence type="ECO:0000256" key="1">
    <source>
        <dbReference type="ARBA" id="ARBA00023242"/>
    </source>
</evidence>
<feature type="compositionally biased region" description="Low complexity" evidence="2">
    <location>
        <begin position="672"/>
        <end position="697"/>
    </location>
</feature>
<feature type="region of interest" description="Disordered" evidence="2">
    <location>
        <begin position="43"/>
        <end position="89"/>
    </location>
</feature>
<proteinExistence type="predicted"/>
<feature type="compositionally biased region" description="Polar residues" evidence="2">
    <location>
        <begin position="654"/>
        <end position="671"/>
    </location>
</feature>
<dbReference type="Pfam" id="PF00172">
    <property type="entry name" value="Zn_clus"/>
    <property type="match status" value="1"/>
</dbReference>
<sequence>MESRKQNTACDACRSRKVKCNKPAGADRCVHCAQKNLDCTHYQQHATANKKRTRPESNNNNTALSAPPSASAIPPSAPPSDPPPITAESPVPHVLAQLLAEPDGGYAVAWGAPAAQLADPRFRLTFAADLAEVFLQIVHPRMPLLNPTRLRSQLAMSGPTPPHPALLAAVLSWGAKFSEHPLMLADRDAHVHSALAADLIDRTRMLAEALAVHRIPTPDHILASLLLEPLQSQDPRDPTAFHGFWLRAAIHHLLELRVNHKATILAITVDDMRGTMLFAWWMACLADAYGSAYYRRKPLLDDDDYDIDFYTSHTAGLTKGLGQDSENAASDSDGESIFFDGYYRAAHALARVARTMSRRLWTPAAEAGGIPRPTLLLLVQALGGWRAAHYSAVGVPRDFGRGWGFVEAVSTCASDATFHVMWVILFGAVDEFGVKEFANSPDPTAAIEDDEVCRNIADEALHGALRIAGLAAVLTQNGYLRLDPAVMHVSCIHAGGLLARLGRPEVQHCIEGLEQYAHAYSEAGEQAEALRAVYEGVVSGHSDMQANGNSAYRQAYGNGQRYPNGQGQSNGQGLSHGRTYSSAQAYNEQYFPSQEYGYGANGQGYAQSHARSLSPQHRDMSPNGQGAAGPSSYGAGPSSHGVVPSSHGVVPSSTPYAQTSYARSSSTPAEQSSAFAGPSGAYPSSASAYPSASSSYPNQSLPPSSAAAYSMQGVDSAPADPLQSLLAAQGFPLHPHARGFPTGGRGLRWMQGAARGLRPAGETVAGMQSGSTAAGGGVRSNAVGGVPGVAGQGPGGGAMDVDTHAYEGG</sequence>
<dbReference type="InterPro" id="IPR036864">
    <property type="entry name" value="Zn2-C6_fun-type_DNA-bd_sf"/>
</dbReference>
<dbReference type="Proteomes" id="UP000320762">
    <property type="component" value="Unassembled WGS sequence"/>
</dbReference>
<dbReference type="InterPro" id="IPR001138">
    <property type="entry name" value="Zn2Cys6_DnaBD"/>
</dbReference>
<dbReference type="CDD" id="cd12148">
    <property type="entry name" value="fungal_TF_MHR"/>
    <property type="match status" value="1"/>
</dbReference>
<feature type="domain" description="Zn(2)-C6 fungal-type" evidence="3">
    <location>
        <begin position="9"/>
        <end position="41"/>
    </location>
</feature>
<dbReference type="PANTHER" id="PTHR31668">
    <property type="entry name" value="GLUCOSE TRANSPORT TRANSCRIPTION REGULATOR RGT1-RELATED-RELATED"/>
    <property type="match status" value="1"/>
</dbReference>